<evidence type="ECO:0000313" key="2">
    <source>
        <dbReference type="Proteomes" id="UP000216681"/>
    </source>
</evidence>
<sequence length="100" mass="12021">IKQLIKKIENYIVTSTYIKFSRYRIEKVNDKAIIYSVYEELVRNVLLNNKSELFDFLKKKILDSDTDIFKSINKEIDNLSKEVRNNKHINRLKTLIKKIE</sequence>
<gene>
    <name evidence="1" type="ORF">CBG15_06450</name>
</gene>
<proteinExistence type="predicted"/>
<protein>
    <submittedName>
        <fullName evidence="1">Uncharacterized protein</fullName>
    </submittedName>
</protein>
<dbReference type="EMBL" id="NGPX01000030">
    <property type="protein sequence ID" value="OYS93423.1"/>
    <property type="molecule type" value="Genomic_DNA"/>
</dbReference>
<reference evidence="1 2" key="2">
    <citation type="submission" date="2017-09" db="EMBL/GenBank/DDBJ databases">
        <title>Tripartite evolution among Lactobacillus johnsonii, Lactobacillus taiwanensis, Lactobacillus reuteri and their rodent host.</title>
        <authorList>
            <person name="Wang T."/>
            <person name="Knowles S."/>
            <person name="Cheng C."/>
        </authorList>
    </citation>
    <scope>NUCLEOTIDE SEQUENCE [LARGE SCALE GENOMIC DNA]</scope>
    <source>
        <strain evidence="1 2">105n</strain>
    </source>
</reference>
<accession>A0AB73PS97</accession>
<evidence type="ECO:0000313" key="1">
    <source>
        <dbReference type="EMBL" id="OYS93423.1"/>
    </source>
</evidence>
<organism evidence="1 2">
    <name type="scientific">Limosilactobacillus reuteri</name>
    <name type="common">Lactobacillus reuteri</name>
    <dbReference type="NCBI Taxonomy" id="1598"/>
    <lineage>
        <taxon>Bacteria</taxon>
        <taxon>Bacillati</taxon>
        <taxon>Bacillota</taxon>
        <taxon>Bacilli</taxon>
        <taxon>Lactobacillales</taxon>
        <taxon>Lactobacillaceae</taxon>
        <taxon>Limosilactobacillus</taxon>
    </lineage>
</organism>
<dbReference type="AlphaFoldDB" id="A0AB73PS97"/>
<comment type="caution">
    <text evidence="1">The sequence shown here is derived from an EMBL/GenBank/DDBJ whole genome shotgun (WGS) entry which is preliminary data.</text>
</comment>
<name>A0AB73PS97_LIMRT</name>
<dbReference type="Proteomes" id="UP000216681">
    <property type="component" value="Unassembled WGS sequence"/>
</dbReference>
<feature type="non-terminal residue" evidence="1">
    <location>
        <position position="1"/>
    </location>
</feature>
<reference evidence="1 2" key="1">
    <citation type="submission" date="2017-05" db="EMBL/GenBank/DDBJ databases">
        <authorList>
            <person name="Lin X.B."/>
            <person name="Stothard P."/>
            <person name="Tasseva G."/>
            <person name="Walter J."/>
        </authorList>
    </citation>
    <scope>NUCLEOTIDE SEQUENCE [LARGE SCALE GENOMIC DNA]</scope>
    <source>
        <strain evidence="1 2">105n</strain>
    </source>
</reference>
<dbReference type="RefSeq" id="WP_179231658.1">
    <property type="nucleotide sequence ID" value="NZ_NGPX01000030.1"/>
</dbReference>